<sequence length="383" mass="41560">MTGPLQGLRVLEFVGLGPCPFAAMLLADLGADVIRIERKQLPGVPNPYPVLGTRYDVMARSRRSLALDLKHPEGRMLALDLVAQADVLLEGFRPGVMERLGLGPDVSLERNPRLVYTRVTGWGQEGPLASAAGHDLNYIALSGVLPSMGRPGSPPPPPLNLIGDFGAGGMMAAFGTVSGVLHARRTGEGQVVDAAMLDGTNLMSAMIYGFHAMGGWSGERGRNWIDGGAPYYDTYECADGKWIAIGPIEPQFLALLLRLCGVEDPQFGHVQDVEQWPQLKVKMAAVFRGRTRAQWCELLEGTDACFSPVLDLDEAPAHPHNRARENFIEIAGVVQPAPAPRFQRTPASISRPPDLPGEHGVEILNDWSIDRERVDWLRDAGVI</sequence>
<dbReference type="Gene3D" id="3.30.1540.10">
    <property type="entry name" value="formyl-coa transferase, domain 3"/>
    <property type="match status" value="1"/>
</dbReference>
<dbReference type="PANTHER" id="PTHR48228">
    <property type="entry name" value="SUCCINYL-COA--D-CITRAMALATE COA-TRANSFERASE"/>
    <property type="match status" value="1"/>
</dbReference>
<organism evidence="1 2">
    <name type="scientific">Cupriavidus oxalaticus</name>
    <dbReference type="NCBI Taxonomy" id="96344"/>
    <lineage>
        <taxon>Bacteria</taxon>
        <taxon>Pseudomonadati</taxon>
        <taxon>Pseudomonadota</taxon>
        <taxon>Betaproteobacteria</taxon>
        <taxon>Burkholderiales</taxon>
        <taxon>Burkholderiaceae</taxon>
        <taxon>Cupriavidus</taxon>
    </lineage>
</organism>
<keyword evidence="1" id="KW-0808">Transferase</keyword>
<dbReference type="KEGG" id="cox:E0W60_34835"/>
<dbReference type="PANTHER" id="PTHR48228:SF5">
    <property type="entry name" value="ALPHA-METHYLACYL-COA RACEMASE"/>
    <property type="match status" value="1"/>
</dbReference>
<dbReference type="Gene3D" id="3.40.50.10540">
    <property type="entry name" value="Crotonobetainyl-coa:carnitine coa-transferase, domain 1"/>
    <property type="match status" value="1"/>
</dbReference>
<dbReference type="Proteomes" id="UP000295294">
    <property type="component" value="Plasmid unnamed4"/>
</dbReference>
<geneLocation type="plasmid" evidence="1">
    <name>unnamed4</name>
</geneLocation>
<reference evidence="1 2" key="1">
    <citation type="submission" date="2019-03" db="EMBL/GenBank/DDBJ databases">
        <title>Efficiently degradation of phenoxyalkanoic acid herbicides by Cupriavidus oxalaticus strain X32.</title>
        <authorList>
            <person name="Sheng X."/>
        </authorList>
    </citation>
    <scope>NUCLEOTIDE SEQUENCE [LARGE SCALE GENOMIC DNA]</scope>
    <source>
        <strain evidence="1 2">X32</strain>
        <plasmid evidence="1 2">unnamed4</plasmid>
    </source>
</reference>
<dbReference type="InterPro" id="IPR044855">
    <property type="entry name" value="CoA-Trfase_III_dom3_sf"/>
</dbReference>
<protein>
    <submittedName>
        <fullName evidence="1">CoA transferase</fullName>
    </submittedName>
</protein>
<evidence type="ECO:0000313" key="1">
    <source>
        <dbReference type="EMBL" id="QBY56230.1"/>
    </source>
</evidence>
<dbReference type="RefSeq" id="WP_135707393.1">
    <property type="nucleotide sequence ID" value="NZ_CP038639.1"/>
</dbReference>
<dbReference type="InterPro" id="IPR050509">
    <property type="entry name" value="CoA-transferase_III"/>
</dbReference>
<keyword evidence="1" id="KW-0614">Plasmid</keyword>
<dbReference type="GO" id="GO:0016740">
    <property type="term" value="F:transferase activity"/>
    <property type="evidence" value="ECO:0007669"/>
    <property type="project" value="UniProtKB-KW"/>
</dbReference>
<dbReference type="InterPro" id="IPR003673">
    <property type="entry name" value="CoA-Trfase_fam_III"/>
</dbReference>
<dbReference type="EMBL" id="CP038639">
    <property type="protein sequence ID" value="QBY56230.1"/>
    <property type="molecule type" value="Genomic_DNA"/>
</dbReference>
<proteinExistence type="predicted"/>
<name>A0A4P7LJ93_9BURK</name>
<accession>A0A4P7LJ93</accession>
<dbReference type="AlphaFoldDB" id="A0A4P7LJ93"/>
<dbReference type="InterPro" id="IPR023606">
    <property type="entry name" value="CoA-Trfase_III_dom_1_sf"/>
</dbReference>
<gene>
    <name evidence="1" type="ORF">E0W60_34835</name>
</gene>
<dbReference type="Pfam" id="PF02515">
    <property type="entry name" value="CoA_transf_3"/>
    <property type="match status" value="1"/>
</dbReference>
<evidence type="ECO:0000313" key="2">
    <source>
        <dbReference type="Proteomes" id="UP000295294"/>
    </source>
</evidence>
<dbReference type="OrthoDB" id="5294844at2"/>
<dbReference type="SUPFAM" id="SSF89796">
    <property type="entry name" value="CoA-transferase family III (CaiB/BaiF)"/>
    <property type="match status" value="1"/>
</dbReference>